<reference evidence="9" key="1">
    <citation type="journal article" date="2019" name="Int. J. Syst. Evol. Microbiol.">
        <title>The Global Catalogue of Microorganisms (GCM) 10K type strain sequencing project: providing services to taxonomists for standard genome sequencing and annotation.</title>
        <authorList>
            <consortium name="The Broad Institute Genomics Platform"/>
            <consortium name="The Broad Institute Genome Sequencing Center for Infectious Disease"/>
            <person name="Wu L."/>
            <person name="Ma J."/>
        </authorList>
    </citation>
    <scope>NUCLEOTIDE SEQUENCE [LARGE SCALE GENOMIC DNA]</scope>
    <source>
        <strain evidence="9">CCUG 59858</strain>
    </source>
</reference>
<dbReference type="NCBIfam" id="TIGR00401">
    <property type="entry name" value="msrA"/>
    <property type="match status" value="1"/>
</dbReference>
<dbReference type="InterPro" id="IPR002569">
    <property type="entry name" value="Met_Sox_Rdtase_MsrA_dom"/>
</dbReference>
<dbReference type="Gene3D" id="3.30.1060.10">
    <property type="entry name" value="Peptide methionine sulphoxide reductase MsrA"/>
    <property type="match status" value="1"/>
</dbReference>
<dbReference type="EMBL" id="JBHSAB010000029">
    <property type="protein sequence ID" value="MFC3909822.1"/>
    <property type="molecule type" value="Genomic_DNA"/>
</dbReference>
<dbReference type="PANTHER" id="PTHR42799">
    <property type="entry name" value="MITOCHONDRIAL PEPTIDE METHIONINE SULFOXIDE REDUCTASE"/>
    <property type="match status" value="1"/>
</dbReference>
<dbReference type="InterPro" id="IPR036509">
    <property type="entry name" value="Met_Sox_Rdtase_MsrA_sf"/>
</dbReference>
<gene>
    <name evidence="5 8" type="primary">msrA</name>
    <name evidence="8" type="ORF">ACFORL_12140</name>
</gene>
<evidence type="ECO:0000256" key="1">
    <source>
        <dbReference type="ARBA" id="ARBA00005591"/>
    </source>
</evidence>
<comment type="similarity">
    <text evidence="1 5">Belongs to the MsrA Met sulfoxide reductase family.</text>
</comment>
<feature type="chain" id="PRO_5046163093" description="Peptide methionine sulfoxide reductase MsrA" evidence="6">
    <location>
        <begin position="19"/>
        <end position="189"/>
    </location>
</feature>
<protein>
    <recommendedName>
        <fullName evidence="5">Peptide methionine sulfoxide reductase MsrA</fullName>
        <shortName evidence="5">Protein-methionine-S-oxide reductase</shortName>
        <ecNumber evidence="5">1.8.4.11</ecNumber>
    </recommendedName>
    <alternativeName>
        <fullName evidence="5">Peptide-methionine (S)-S-oxide reductase</fullName>
        <shortName evidence="5">Peptide Met(O) reductase</shortName>
    </alternativeName>
</protein>
<proteinExistence type="inferred from homology"/>
<comment type="catalytic activity">
    <reaction evidence="3 5">
        <text>L-methionyl-[protein] + [thioredoxin]-disulfide + H2O = L-methionyl-(S)-S-oxide-[protein] + [thioredoxin]-dithiol</text>
        <dbReference type="Rhea" id="RHEA:14217"/>
        <dbReference type="Rhea" id="RHEA-COMP:10698"/>
        <dbReference type="Rhea" id="RHEA-COMP:10700"/>
        <dbReference type="Rhea" id="RHEA-COMP:12313"/>
        <dbReference type="Rhea" id="RHEA-COMP:12315"/>
        <dbReference type="ChEBI" id="CHEBI:15377"/>
        <dbReference type="ChEBI" id="CHEBI:16044"/>
        <dbReference type="ChEBI" id="CHEBI:29950"/>
        <dbReference type="ChEBI" id="CHEBI:44120"/>
        <dbReference type="ChEBI" id="CHEBI:50058"/>
        <dbReference type="EC" id="1.8.4.11"/>
    </reaction>
</comment>
<dbReference type="EC" id="1.8.4.11" evidence="5"/>
<dbReference type="SUPFAM" id="SSF55068">
    <property type="entry name" value="Peptide methionine sulfoxide reductase"/>
    <property type="match status" value="1"/>
</dbReference>
<comment type="function">
    <text evidence="5">Has an important function as a repair enzyme for proteins that have been inactivated by oxidation. Catalyzes the reversible oxidation-reduction of methionine sulfoxide in proteins to methionine.</text>
</comment>
<evidence type="ECO:0000313" key="9">
    <source>
        <dbReference type="Proteomes" id="UP001595758"/>
    </source>
</evidence>
<dbReference type="RefSeq" id="WP_382344404.1">
    <property type="nucleotide sequence ID" value="NZ_JBHSAB010000029.1"/>
</dbReference>
<dbReference type="Proteomes" id="UP001595758">
    <property type="component" value="Unassembled WGS sequence"/>
</dbReference>
<sequence length="189" mass="22116">MHKLLFLALLILSNPANARIEEAIFAGGCFWRMEADFHKLNGVLATVVGFDGGTSKDPSYTQVMTGDTDYAVAVRVIYNSQQISYQDLVNYFWRRIDPTSHNAQFCDYGSQFRSAIFYLNDTQKKIALASKQKVEKIFPKVYTQITPSTQFYAAEDEHQEYYLNHPLRYKYYYYRCGYEARIKKLWRDT</sequence>
<organism evidence="8 9">
    <name type="scientific">Legionella dresdenensis</name>
    <dbReference type="NCBI Taxonomy" id="450200"/>
    <lineage>
        <taxon>Bacteria</taxon>
        <taxon>Pseudomonadati</taxon>
        <taxon>Pseudomonadota</taxon>
        <taxon>Gammaproteobacteria</taxon>
        <taxon>Legionellales</taxon>
        <taxon>Legionellaceae</taxon>
        <taxon>Legionella</taxon>
    </lineage>
</organism>
<feature type="domain" description="Peptide methionine sulphoxide reductase MsrA" evidence="7">
    <location>
        <begin position="22"/>
        <end position="170"/>
    </location>
</feature>
<evidence type="ECO:0000256" key="2">
    <source>
        <dbReference type="ARBA" id="ARBA00023002"/>
    </source>
</evidence>
<evidence type="ECO:0000256" key="6">
    <source>
        <dbReference type="SAM" id="SignalP"/>
    </source>
</evidence>
<dbReference type="InterPro" id="IPR050162">
    <property type="entry name" value="MsrA_MetSO_reductase"/>
</dbReference>
<dbReference type="Pfam" id="PF01625">
    <property type="entry name" value="PMSR"/>
    <property type="match status" value="1"/>
</dbReference>
<evidence type="ECO:0000256" key="3">
    <source>
        <dbReference type="ARBA" id="ARBA00047806"/>
    </source>
</evidence>
<evidence type="ECO:0000259" key="7">
    <source>
        <dbReference type="Pfam" id="PF01625"/>
    </source>
</evidence>
<keyword evidence="2 5" id="KW-0560">Oxidoreductase</keyword>
<keyword evidence="9" id="KW-1185">Reference proteome</keyword>
<feature type="active site" evidence="5">
    <location>
        <position position="29"/>
    </location>
</feature>
<dbReference type="GO" id="GO:0008113">
    <property type="term" value="F:peptide-methionine (S)-S-oxide reductase activity"/>
    <property type="evidence" value="ECO:0007669"/>
    <property type="project" value="UniProtKB-EC"/>
</dbReference>
<dbReference type="PANTHER" id="PTHR42799:SF2">
    <property type="entry name" value="MITOCHONDRIAL PEPTIDE METHIONINE SULFOXIDE REDUCTASE"/>
    <property type="match status" value="1"/>
</dbReference>
<keyword evidence="6" id="KW-0732">Signal</keyword>
<comment type="catalytic activity">
    <reaction evidence="4 5">
        <text>[thioredoxin]-disulfide + L-methionine + H2O = L-methionine (S)-S-oxide + [thioredoxin]-dithiol</text>
        <dbReference type="Rhea" id="RHEA:19993"/>
        <dbReference type="Rhea" id="RHEA-COMP:10698"/>
        <dbReference type="Rhea" id="RHEA-COMP:10700"/>
        <dbReference type="ChEBI" id="CHEBI:15377"/>
        <dbReference type="ChEBI" id="CHEBI:29950"/>
        <dbReference type="ChEBI" id="CHEBI:50058"/>
        <dbReference type="ChEBI" id="CHEBI:57844"/>
        <dbReference type="ChEBI" id="CHEBI:58772"/>
        <dbReference type="EC" id="1.8.4.11"/>
    </reaction>
</comment>
<name>A0ABV8CI84_9GAMM</name>
<evidence type="ECO:0000256" key="5">
    <source>
        <dbReference type="HAMAP-Rule" id="MF_01401"/>
    </source>
</evidence>
<comment type="caution">
    <text evidence="8">The sequence shown here is derived from an EMBL/GenBank/DDBJ whole genome shotgun (WGS) entry which is preliminary data.</text>
</comment>
<accession>A0ABV8CI84</accession>
<evidence type="ECO:0000256" key="4">
    <source>
        <dbReference type="ARBA" id="ARBA00048782"/>
    </source>
</evidence>
<dbReference type="HAMAP" id="MF_01401">
    <property type="entry name" value="MsrA"/>
    <property type="match status" value="1"/>
</dbReference>
<evidence type="ECO:0000313" key="8">
    <source>
        <dbReference type="EMBL" id="MFC3909822.1"/>
    </source>
</evidence>
<feature type="signal peptide" evidence="6">
    <location>
        <begin position="1"/>
        <end position="18"/>
    </location>
</feature>